<accession>A0A9N9E6Y2</accession>
<evidence type="ECO:0000313" key="2">
    <source>
        <dbReference type="Proteomes" id="UP000789396"/>
    </source>
</evidence>
<keyword evidence="2" id="KW-1185">Reference proteome</keyword>
<sequence length="73" mass="8716">NTVSLLENISSKKRNQYLINYEDKYQNKKPNLQQTKVTIDENEEHYEDKDSAKELENKTQDKIEENINLKLIC</sequence>
<comment type="caution">
    <text evidence="1">The sequence shown here is derived from an EMBL/GenBank/DDBJ whole genome shotgun (WGS) entry which is preliminary data.</text>
</comment>
<organism evidence="1 2">
    <name type="scientific">Racocetra fulgida</name>
    <dbReference type="NCBI Taxonomy" id="60492"/>
    <lineage>
        <taxon>Eukaryota</taxon>
        <taxon>Fungi</taxon>
        <taxon>Fungi incertae sedis</taxon>
        <taxon>Mucoromycota</taxon>
        <taxon>Glomeromycotina</taxon>
        <taxon>Glomeromycetes</taxon>
        <taxon>Diversisporales</taxon>
        <taxon>Gigasporaceae</taxon>
        <taxon>Racocetra</taxon>
    </lineage>
</organism>
<name>A0A9N9E6Y2_9GLOM</name>
<reference evidence="1" key="1">
    <citation type="submission" date="2021-06" db="EMBL/GenBank/DDBJ databases">
        <authorList>
            <person name="Kallberg Y."/>
            <person name="Tangrot J."/>
            <person name="Rosling A."/>
        </authorList>
    </citation>
    <scope>NUCLEOTIDE SEQUENCE</scope>
    <source>
        <strain evidence="1">IN212</strain>
    </source>
</reference>
<evidence type="ECO:0000313" key="1">
    <source>
        <dbReference type="EMBL" id="CAG8667610.1"/>
    </source>
</evidence>
<dbReference type="EMBL" id="CAJVPZ010015627">
    <property type="protein sequence ID" value="CAG8667610.1"/>
    <property type="molecule type" value="Genomic_DNA"/>
</dbReference>
<dbReference type="Proteomes" id="UP000789396">
    <property type="component" value="Unassembled WGS sequence"/>
</dbReference>
<proteinExistence type="predicted"/>
<gene>
    <name evidence="1" type="ORF">RFULGI_LOCUS9094</name>
</gene>
<feature type="non-terminal residue" evidence="1">
    <location>
        <position position="1"/>
    </location>
</feature>
<dbReference type="AlphaFoldDB" id="A0A9N9E6Y2"/>
<protein>
    <submittedName>
        <fullName evidence="1">18274_t:CDS:1</fullName>
    </submittedName>
</protein>